<gene>
    <name evidence="2" type="ORF">MNBD_BACTEROID01-1892</name>
</gene>
<dbReference type="GO" id="GO:0003844">
    <property type="term" value="F:1,4-alpha-glucan branching enzyme activity"/>
    <property type="evidence" value="ECO:0007669"/>
    <property type="project" value="UniProtKB-EC"/>
</dbReference>
<accession>A0A3B0TTX3</accession>
<dbReference type="InterPro" id="IPR014756">
    <property type="entry name" value="Ig_E-set"/>
</dbReference>
<feature type="domain" description="Glycosyl hydrolase family 13 catalytic" evidence="1">
    <location>
        <begin position="228"/>
        <end position="586"/>
    </location>
</feature>
<dbReference type="InterPro" id="IPR017853">
    <property type="entry name" value="GH"/>
</dbReference>
<keyword evidence="2" id="KW-0808">Transferase</keyword>
<dbReference type="PANTHER" id="PTHR43651">
    <property type="entry name" value="1,4-ALPHA-GLUCAN-BRANCHING ENZYME"/>
    <property type="match status" value="1"/>
</dbReference>
<dbReference type="Gene3D" id="2.60.40.10">
    <property type="entry name" value="Immunoglobulins"/>
    <property type="match status" value="1"/>
</dbReference>
<dbReference type="Gene3D" id="3.20.20.80">
    <property type="entry name" value="Glycosidases"/>
    <property type="match status" value="1"/>
</dbReference>
<dbReference type="Pfam" id="PF18962">
    <property type="entry name" value="Por_Secre_tail"/>
    <property type="match status" value="1"/>
</dbReference>
<dbReference type="InterPro" id="IPR006047">
    <property type="entry name" value="GH13_cat_dom"/>
</dbReference>
<dbReference type="GO" id="GO:0004553">
    <property type="term" value="F:hydrolase activity, hydrolyzing O-glycosyl compounds"/>
    <property type="evidence" value="ECO:0007669"/>
    <property type="project" value="InterPro"/>
</dbReference>
<evidence type="ECO:0000313" key="2">
    <source>
        <dbReference type="EMBL" id="VAW17882.1"/>
    </source>
</evidence>
<dbReference type="SMART" id="SM00642">
    <property type="entry name" value="Aamy"/>
    <property type="match status" value="1"/>
</dbReference>
<dbReference type="EMBL" id="UOEP01000079">
    <property type="protein sequence ID" value="VAW17882.1"/>
    <property type="molecule type" value="Genomic_DNA"/>
</dbReference>
<dbReference type="CDD" id="cd11350">
    <property type="entry name" value="AmyAc_4"/>
    <property type="match status" value="1"/>
</dbReference>
<dbReference type="Pfam" id="PF02922">
    <property type="entry name" value="CBM_48"/>
    <property type="match status" value="1"/>
</dbReference>
<dbReference type="InterPro" id="IPR004193">
    <property type="entry name" value="Glyco_hydro_13_N"/>
</dbReference>
<keyword evidence="2" id="KW-0328">Glycosyltransferase</keyword>
<organism evidence="2">
    <name type="scientific">hydrothermal vent metagenome</name>
    <dbReference type="NCBI Taxonomy" id="652676"/>
    <lineage>
        <taxon>unclassified sequences</taxon>
        <taxon>metagenomes</taxon>
        <taxon>ecological metagenomes</taxon>
    </lineage>
</organism>
<dbReference type="InterPro" id="IPR026444">
    <property type="entry name" value="Secre_tail"/>
</dbReference>
<protein>
    <submittedName>
        <fullName evidence="2">1,4-alpha-glucan branching enzyme</fullName>
        <ecNumber evidence="2">2.4.1.18</ecNumber>
    </submittedName>
</protein>
<dbReference type="Pfam" id="PF00128">
    <property type="entry name" value="Alpha-amylase"/>
    <property type="match status" value="1"/>
</dbReference>
<evidence type="ECO:0000259" key="1">
    <source>
        <dbReference type="SMART" id="SM00642"/>
    </source>
</evidence>
<sequence>EPEGTEVAAKNQDIPFSASASGEAELKLYSNNNEIKTLTGTEITHTFTFTESGDYWLKATATTNDTTIADSVFVHIKSEQVEAALPQNVEAGINIIDSQTVTLVLYAPGKESVFVIGDFNDWLPKSDSRMKKDGDNYWVTLENLTPGEEYAFQYFVDENIRIADPYAEKILDPWDDRYISNDVYPNLKAYPEGKTNWRVSTFQTGQTPYSWQTTSYTIPLKEDLVIYELLIRDFTEKGTYKAILEKLDYLEDLGVNAIELMPFNEFEGNSSWGYNPDFYFAPDKAYGTKKDIKGLIDECHKRGFIIIQDMVLNHAYNSCPLVKLYWDSANNRPAADNPWFNQTSPNTAFSWGSDFNHESQATKDFVDRVTKFWMEEYKVDGFRFDFTKGFTNTPGDGSGYDASRISILKRMADKVWEVNPEAFVILEHFTANQEEKELVAYKKGMLVWGNANYNFCEASMGYNESGKSDFSWASYQTRGFTQPGLVAYMESHDEERMMYKNITFGRSVSGYNVKDLATALHRSGQAATFFFSLTGPKMIWQFGELGYDYSIDYNGRTGKKPVRWDYMGNPYREKLFDVYSAMIKLRQKFGVFTSGVETLNVNGALKTIHLAKNDTNIVVLGNFDVTTASVIPNFPHTGVWYEFFSEQTLNVTSVSTPVSLQPGEYRLYSNKPLPSYTELVTSSVVIPNTNEWGVYPNPALQQITASSRNPIDRISIFSIYGNAVFSQKNLHKNQVTIELNNYPAGIYFVQIIQGGSRSSKKIIVK</sequence>
<dbReference type="PANTHER" id="PTHR43651:SF11">
    <property type="entry name" value="MALTO-OLIGOSYLTREHALOSE TREHALOHYDROLASE"/>
    <property type="match status" value="1"/>
</dbReference>
<dbReference type="SUPFAM" id="SSF51445">
    <property type="entry name" value="(Trans)glycosidases"/>
    <property type="match status" value="1"/>
</dbReference>
<reference evidence="2" key="1">
    <citation type="submission" date="2018-06" db="EMBL/GenBank/DDBJ databases">
        <authorList>
            <person name="Zhirakovskaya E."/>
        </authorList>
    </citation>
    <scope>NUCLEOTIDE SEQUENCE</scope>
</reference>
<feature type="non-terminal residue" evidence="2">
    <location>
        <position position="1"/>
    </location>
</feature>
<name>A0A3B0TTX3_9ZZZZ</name>
<proteinExistence type="predicted"/>
<dbReference type="AlphaFoldDB" id="A0A3B0TTX3"/>
<dbReference type="NCBIfam" id="TIGR04183">
    <property type="entry name" value="Por_Secre_tail"/>
    <property type="match status" value="1"/>
</dbReference>
<dbReference type="SUPFAM" id="SSF81296">
    <property type="entry name" value="E set domains"/>
    <property type="match status" value="1"/>
</dbReference>
<dbReference type="InterPro" id="IPR013783">
    <property type="entry name" value="Ig-like_fold"/>
</dbReference>
<dbReference type="GO" id="GO:0005975">
    <property type="term" value="P:carbohydrate metabolic process"/>
    <property type="evidence" value="ECO:0007669"/>
    <property type="project" value="InterPro"/>
</dbReference>
<dbReference type="EC" id="2.4.1.18" evidence="2"/>